<accession>A0A7S4M5X1</accession>
<evidence type="ECO:0000256" key="1">
    <source>
        <dbReference type="SAM" id="MobiDB-lite"/>
    </source>
</evidence>
<dbReference type="AlphaFoldDB" id="A0A7S4M5X1"/>
<organism evidence="2">
    <name type="scientific">Prymnesium polylepis</name>
    <dbReference type="NCBI Taxonomy" id="72548"/>
    <lineage>
        <taxon>Eukaryota</taxon>
        <taxon>Haptista</taxon>
        <taxon>Haptophyta</taxon>
        <taxon>Prymnesiophyceae</taxon>
        <taxon>Prymnesiales</taxon>
        <taxon>Prymnesiaceae</taxon>
        <taxon>Prymnesium</taxon>
    </lineage>
</organism>
<sequence>MACGEVQMKRSASSTSLPDESPVSIDALLHPMVPHETEQGAEGWLVATGNDFDLIVEHMPEISLAPALLEKGGGQKSRAARVAEIREEHFAEDVVLPSDAFSWSDDKLHAFFESGGDTEQENVVPPATRHASRGKKATPQAVLANVEDQIRRAALPVTPEHNIFAYWSNSNDPVGCF</sequence>
<protein>
    <submittedName>
        <fullName evidence="2">Uncharacterized protein</fullName>
    </submittedName>
</protein>
<dbReference type="EMBL" id="HBKO01010291">
    <property type="protein sequence ID" value="CAE2202322.1"/>
    <property type="molecule type" value="Transcribed_RNA"/>
</dbReference>
<name>A0A7S4M5X1_9EUKA</name>
<evidence type="ECO:0000313" key="2">
    <source>
        <dbReference type="EMBL" id="CAE2202322.1"/>
    </source>
</evidence>
<feature type="region of interest" description="Disordered" evidence="1">
    <location>
        <begin position="1"/>
        <end position="21"/>
    </location>
</feature>
<reference evidence="2" key="1">
    <citation type="submission" date="2021-01" db="EMBL/GenBank/DDBJ databases">
        <authorList>
            <person name="Corre E."/>
            <person name="Pelletier E."/>
            <person name="Niang G."/>
            <person name="Scheremetjew M."/>
            <person name="Finn R."/>
            <person name="Kale V."/>
            <person name="Holt S."/>
            <person name="Cochrane G."/>
            <person name="Meng A."/>
            <person name="Brown T."/>
            <person name="Cohen L."/>
        </authorList>
    </citation>
    <scope>NUCLEOTIDE SEQUENCE</scope>
    <source>
        <strain evidence="2">UIO037</strain>
    </source>
</reference>
<gene>
    <name evidence="2" type="ORF">CPOL0286_LOCUS4721</name>
</gene>
<proteinExistence type="predicted"/>
<feature type="region of interest" description="Disordered" evidence="1">
    <location>
        <begin position="116"/>
        <end position="139"/>
    </location>
</feature>